<comment type="caution">
    <text evidence="2">The sequence shown here is derived from an EMBL/GenBank/DDBJ whole genome shotgun (WGS) entry which is preliminary data.</text>
</comment>
<reference evidence="2 3" key="1">
    <citation type="journal article" date="2016" name="Nat. Commun.">
        <title>Thousands of microbial genomes shed light on interconnected biogeochemical processes in an aquifer system.</title>
        <authorList>
            <person name="Anantharaman K."/>
            <person name="Brown C.T."/>
            <person name="Hug L.A."/>
            <person name="Sharon I."/>
            <person name="Castelle C.J."/>
            <person name="Probst A.J."/>
            <person name="Thomas B.C."/>
            <person name="Singh A."/>
            <person name="Wilkins M.J."/>
            <person name="Karaoz U."/>
            <person name="Brodie E.L."/>
            <person name="Williams K.H."/>
            <person name="Hubbard S.S."/>
            <person name="Banfield J.F."/>
        </authorList>
    </citation>
    <scope>NUCLEOTIDE SEQUENCE [LARGE SCALE GENOMIC DNA]</scope>
</reference>
<keyword evidence="1" id="KW-1133">Transmembrane helix</keyword>
<evidence type="ECO:0000256" key="1">
    <source>
        <dbReference type="SAM" id="Phobius"/>
    </source>
</evidence>
<gene>
    <name evidence="2" type="ORF">A2758_03240</name>
</gene>
<dbReference type="AlphaFoldDB" id="A0A1G2T5X7"/>
<sequence>MALSSTRAKKERLKKEVLLLTLSVLAAVFLAQTSLLNDLLSKTYELKLFGSFVAGIFFTSVFTIAPAAVALAEIAQNNSLWVVALVGAVGAVLGDLILFLFLEDHVERDFLSLLNTSKRKKIFALLNLPVFRRLTPVLGALIIASPLPDELGLAMMGLSKTKLRVIIPISFCMNFLGIMLLGLVARTVV</sequence>
<feature type="transmembrane region" description="Helical" evidence="1">
    <location>
        <begin position="79"/>
        <end position="102"/>
    </location>
</feature>
<evidence type="ECO:0000313" key="3">
    <source>
        <dbReference type="Proteomes" id="UP000178612"/>
    </source>
</evidence>
<dbReference type="EMBL" id="MHVJ01000002">
    <property type="protein sequence ID" value="OHA92418.1"/>
    <property type="molecule type" value="Genomic_DNA"/>
</dbReference>
<evidence type="ECO:0000313" key="2">
    <source>
        <dbReference type="EMBL" id="OHA92418.1"/>
    </source>
</evidence>
<name>A0A1G2T5X7_9BACT</name>
<dbReference type="Proteomes" id="UP000178612">
    <property type="component" value="Unassembled WGS sequence"/>
</dbReference>
<feature type="transmembrane region" description="Helical" evidence="1">
    <location>
        <begin position="49"/>
        <end position="72"/>
    </location>
</feature>
<protein>
    <submittedName>
        <fullName evidence="2">Uncharacterized protein</fullName>
    </submittedName>
</protein>
<proteinExistence type="predicted"/>
<keyword evidence="1" id="KW-0472">Membrane</keyword>
<feature type="transmembrane region" description="Helical" evidence="1">
    <location>
        <begin position="165"/>
        <end position="185"/>
    </location>
</feature>
<organism evidence="2 3">
    <name type="scientific">Candidatus Zambryskibacteria bacterium RIFCSPHIGHO2_01_FULL_49_18</name>
    <dbReference type="NCBI Taxonomy" id="1802740"/>
    <lineage>
        <taxon>Bacteria</taxon>
        <taxon>Candidatus Zambryskiibacteriota</taxon>
    </lineage>
</organism>
<keyword evidence="1" id="KW-0812">Transmembrane</keyword>
<accession>A0A1G2T5X7</accession>